<organism evidence="1 2">
    <name type="scientific">Aphis glycines</name>
    <name type="common">Soybean aphid</name>
    <dbReference type="NCBI Taxonomy" id="307491"/>
    <lineage>
        <taxon>Eukaryota</taxon>
        <taxon>Metazoa</taxon>
        <taxon>Ecdysozoa</taxon>
        <taxon>Arthropoda</taxon>
        <taxon>Hexapoda</taxon>
        <taxon>Insecta</taxon>
        <taxon>Pterygota</taxon>
        <taxon>Neoptera</taxon>
        <taxon>Paraneoptera</taxon>
        <taxon>Hemiptera</taxon>
        <taxon>Sternorrhyncha</taxon>
        <taxon>Aphidomorpha</taxon>
        <taxon>Aphidoidea</taxon>
        <taxon>Aphididae</taxon>
        <taxon>Aphidini</taxon>
        <taxon>Aphis</taxon>
        <taxon>Aphis</taxon>
    </lineage>
</organism>
<evidence type="ECO:0000313" key="2">
    <source>
        <dbReference type="Proteomes" id="UP000475862"/>
    </source>
</evidence>
<dbReference type="EMBL" id="VYZN01000013">
    <property type="protein sequence ID" value="KAE9541137.1"/>
    <property type="molecule type" value="Genomic_DNA"/>
</dbReference>
<sequence length="232" mass="27023">LLRSLLPRPYRYLVSNHGRHCDNIACDHVRLSNVEALLHQIQAIHLQTIRKRRDCVRKVILISTSSNAKRSRHTRIVRRTRTVHTPYTRALGHNNLNAALIGVLSIKIVPKQITTSHQLPRWIIFFSRINVKCIVDRCCSSYYCNNYRRCYCCCYILLINYLVQVTKLLYRLLLLVATKYTTLTSEGHSTFFKSFRLGKLSFLRCLSISCTCSCYVVKIIYLSNILYVNTYA</sequence>
<dbReference type="AlphaFoldDB" id="A0A6G0U0D3"/>
<feature type="non-terminal residue" evidence="1">
    <location>
        <position position="1"/>
    </location>
</feature>
<protein>
    <submittedName>
        <fullName evidence="1">Uncharacterized protein</fullName>
    </submittedName>
</protein>
<evidence type="ECO:0000313" key="1">
    <source>
        <dbReference type="EMBL" id="KAE9541137.1"/>
    </source>
</evidence>
<dbReference type="Proteomes" id="UP000475862">
    <property type="component" value="Unassembled WGS sequence"/>
</dbReference>
<gene>
    <name evidence="1" type="ORF">AGLY_004382</name>
</gene>
<keyword evidence="2" id="KW-1185">Reference proteome</keyword>
<reference evidence="1 2" key="1">
    <citation type="submission" date="2019-08" db="EMBL/GenBank/DDBJ databases">
        <title>The genome of the soybean aphid Biotype 1, its phylome, world population structure and adaptation to the North American continent.</title>
        <authorList>
            <person name="Giordano R."/>
            <person name="Donthu R.K."/>
            <person name="Hernandez A.G."/>
            <person name="Wright C.L."/>
            <person name="Zimin A.V."/>
        </authorList>
    </citation>
    <scope>NUCLEOTIDE SEQUENCE [LARGE SCALE GENOMIC DNA]</scope>
    <source>
        <tissue evidence="1">Whole aphids</tissue>
    </source>
</reference>
<name>A0A6G0U0D3_APHGL</name>
<accession>A0A6G0U0D3</accession>
<comment type="caution">
    <text evidence="1">The sequence shown here is derived from an EMBL/GenBank/DDBJ whole genome shotgun (WGS) entry which is preliminary data.</text>
</comment>
<proteinExistence type="predicted"/>